<comment type="catalytic activity">
    <reaction evidence="1">
        <text>ATP + protein L-histidine = ADP + protein N-phospho-L-histidine.</text>
        <dbReference type="EC" id="2.7.13.3"/>
    </reaction>
</comment>
<dbReference type="Proteomes" id="UP000824133">
    <property type="component" value="Unassembled WGS sequence"/>
</dbReference>
<feature type="domain" description="Histidine kinase" evidence="12">
    <location>
        <begin position="365"/>
        <end position="589"/>
    </location>
</feature>
<dbReference type="Gene3D" id="3.30.450.20">
    <property type="entry name" value="PAS domain"/>
    <property type="match status" value="1"/>
</dbReference>
<protein>
    <recommendedName>
        <fullName evidence="9">Circadian input-output histidine kinase CikA</fullName>
        <ecNumber evidence="4">2.7.13.3</ecNumber>
    </recommendedName>
</protein>
<keyword evidence="11" id="KW-0812">Transmembrane</keyword>
<sequence length="742" mass="79493">MSDEKGRSVADAPEVTPAPEAARPVHAIRRGVVALLALCAAVFAVVTFTAVGMSDATIDGVSGGFMEQMSAQIQLNFASETRLYRSELESTRLAVRASGETDRAAAHELFAQEAAGHGFAYAAVTDLDGRTSVLLGPDLRIDDRDAFVRGVIDGTRTVTVGTSGDGESMLVFGEVLENRRVPGLNGAVLVAGVPFDEVVSALSLDVSATQVYTHIIRSDGSFVLNSNESLDADSYLGLLRDNEGRAGVDYDITADELSRVMDEGGTAFYVAVVGGERYASYLAPLEGTGWFIVSVLPYSVLHDPIDSLAWSLVAAAFVGCLAILVALLVVFVRYLRLLRFQMDELDRARAASDAASLAKSRFLSNMSHDIRTPMNAIVGMTQIARERADDAAAVSECLDKIAVSSAHLLGLINDVLDMSRIESGRMELASERVSLPEALDGVEAIVRTQAEARGVAFSVERELVRPVVMTDGTRLSQVLLNLLSNAVKFTPTGGEVTLRVSQEAVPVGEGRVRTHVWVRDTGIGMSEEFLGRIFDSFEREDTERVRRTEGTGLGMSIVKRIVDGMGGSISVASEKGHGSTFHVTLDLVPCEAADERGAEVDPASLAGARVLLAEDNEINWEVASELLGACELELDWAENGRECVERFSASEPGRYDAILMDLRMPEMSGYEAARAIRSLDRPDARSVPIVAMTADAFAEDRQRARDAGMDAHVAKPIDVGEVLRVLARLVAARDGAGGAHEA</sequence>
<dbReference type="CDD" id="cd00082">
    <property type="entry name" value="HisKA"/>
    <property type="match status" value="1"/>
</dbReference>
<keyword evidence="8" id="KW-0902">Two-component regulatory system</keyword>
<dbReference type="PROSITE" id="PS50109">
    <property type="entry name" value="HIS_KIN"/>
    <property type="match status" value="1"/>
</dbReference>
<dbReference type="Gene3D" id="1.10.287.130">
    <property type="match status" value="1"/>
</dbReference>
<comment type="caution">
    <text evidence="14">The sequence shown here is derived from an EMBL/GenBank/DDBJ whole genome shotgun (WGS) entry which is preliminary data.</text>
</comment>
<evidence type="ECO:0000256" key="9">
    <source>
        <dbReference type="ARBA" id="ARBA00074306"/>
    </source>
</evidence>
<dbReference type="InterPro" id="IPR011006">
    <property type="entry name" value="CheY-like_superfamily"/>
</dbReference>
<evidence type="ECO:0000313" key="15">
    <source>
        <dbReference type="Proteomes" id="UP000824133"/>
    </source>
</evidence>
<evidence type="ECO:0000256" key="11">
    <source>
        <dbReference type="SAM" id="Phobius"/>
    </source>
</evidence>
<reference evidence="14" key="1">
    <citation type="journal article" date="2021" name="PeerJ">
        <title>Extensive microbial diversity within the chicken gut microbiome revealed by metagenomics and culture.</title>
        <authorList>
            <person name="Gilroy R."/>
            <person name="Ravi A."/>
            <person name="Getino M."/>
            <person name="Pursley I."/>
            <person name="Horton D.L."/>
            <person name="Alikhan N.F."/>
            <person name="Baker D."/>
            <person name="Gharbi K."/>
            <person name="Hall N."/>
            <person name="Watson M."/>
            <person name="Adriaenssens E.M."/>
            <person name="Foster-Nyarko E."/>
            <person name="Jarju S."/>
            <person name="Secka A."/>
            <person name="Antonio M."/>
            <person name="Oren A."/>
            <person name="Chaudhuri R.R."/>
            <person name="La Ragione R."/>
            <person name="Hildebrand F."/>
            <person name="Pallen M.J."/>
        </authorList>
    </citation>
    <scope>NUCLEOTIDE SEQUENCE</scope>
    <source>
        <strain evidence="14">ChiHjej10B9-743</strain>
    </source>
</reference>
<evidence type="ECO:0000256" key="1">
    <source>
        <dbReference type="ARBA" id="ARBA00000085"/>
    </source>
</evidence>
<dbReference type="GO" id="GO:0005886">
    <property type="term" value="C:plasma membrane"/>
    <property type="evidence" value="ECO:0007669"/>
    <property type="project" value="UniProtKB-SubCell"/>
</dbReference>
<dbReference type="GO" id="GO:0000155">
    <property type="term" value="F:phosphorelay sensor kinase activity"/>
    <property type="evidence" value="ECO:0007669"/>
    <property type="project" value="InterPro"/>
</dbReference>
<dbReference type="AlphaFoldDB" id="A0A9D2CI26"/>
<dbReference type="PRINTS" id="PR00344">
    <property type="entry name" value="BCTRLSENSOR"/>
</dbReference>
<evidence type="ECO:0000256" key="10">
    <source>
        <dbReference type="PROSITE-ProRule" id="PRU00169"/>
    </source>
</evidence>
<evidence type="ECO:0000259" key="12">
    <source>
        <dbReference type="PROSITE" id="PS50109"/>
    </source>
</evidence>
<dbReference type="InterPro" id="IPR036890">
    <property type="entry name" value="HATPase_C_sf"/>
</dbReference>
<evidence type="ECO:0000256" key="5">
    <source>
        <dbReference type="ARBA" id="ARBA00022553"/>
    </source>
</evidence>
<dbReference type="InterPro" id="IPR004358">
    <property type="entry name" value="Sig_transdc_His_kin-like_C"/>
</dbReference>
<evidence type="ECO:0000259" key="13">
    <source>
        <dbReference type="PROSITE" id="PS50110"/>
    </source>
</evidence>
<evidence type="ECO:0000256" key="6">
    <source>
        <dbReference type="ARBA" id="ARBA00022679"/>
    </source>
</evidence>
<dbReference type="SUPFAM" id="SSF55874">
    <property type="entry name" value="ATPase domain of HSP90 chaperone/DNA topoisomerase II/histidine kinase"/>
    <property type="match status" value="1"/>
</dbReference>
<dbReference type="SUPFAM" id="SSF47384">
    <property type="entry name" value="Homodimeric domain of signal transducing histidine kinase"/>
    <property type="match status" value="1"/>
</dbReference>
<gene>
    <name evidence="14" type="ORF">IAA42_07215</name>
</gene>
<dbReference type="Gene3D" id="3.30.565.10">
    <property type="entry name" value="Histidine kinase-like ATPase, C-terminal domain"/>
    <property type="match status" value="1"/>
</dbReference>
<evidence type="ECO:0000256" key="2">
    <source>
        <dbReference type="ARBA" id="ARBA00004236"/>
    </source>
</evidence>
<evidence type="ECO:0000256" key="8">
    <source>
        <dbReference type="ARBA" id="ARBA00023012"/>
    </source>
</evidence>
<evidence type="ECO:0000256" key="7">
    <source>
        <dbReference type="ARBA" id="ARBA00022777"/>
    </source>
</evidence>
<evidence type="ECO:0000256" key="4">
    <source>
        <dbReference type="ARBA" id="ARBA00012438"/>
    </source>
</evidence>
<dbReference type="SMART" id="SM00387">
    <property type="entry name" value="HATPase_c"/>
    <property type="match status" value="1"/>
</dbReference>
<dbReference type="PANTHER" id="PTHR43047">
    <property type="entry name" value="TWO-COMPONENT HISTIDINE PROTEIN KINASE"/>
    <property type="match status" value="1"/>
</dbReference>
<dbReference type="InterPro" id="IPR001789">
    <property type="entry name" value="Sig_transdc_resp-reg_receiver"/>
</dbReference>
<keyword evidence="6" id="KW-0808">Transferase</keyword>
<dbReference type="InterPro" id="IPR036097">
    <property type="entry name" value="HisK_dim/P_sf"/>
</dbReference>
<dbReference type="InterPro" id="IPR003661">
    <property type="entry name" value="HisK_dim/P_dom"/>
</dbReference>
<dbReference type="Pfam" id="PF00072">
    <property type="entry name" value="Response_reg"/>
    <property type="match status" value="1"/>
</dbReference>
<dbReference type="EC" id="2.7.13.3" evidence="4"/>
<feature type="transmembrane region" description="Helical" evidence="11">
    <location>
        <begin position="32"/>
        <end position="53"/>
    </location>
</feature>
<dbReference type="SMART" id="SM00448">
    <property type="entry name" value="REC"/>
    <property type="match status" value="1"/>
</dbReference>
<dbReference type="Pfam" id="PF02518">
    <property type="entry name" value="HATPase_c"/>
    <property type="match status" value="1"/>
</dbReference>
<keyword evidence="5 10" id="KW-0597">Phosphoprotein</keyword>
<dbReference type="CDD" id="cd17546">
    <property type="entry name" value="REC_hyHK_CKI1_RcsC-like"/>
    <property type="match status" value="1"/>
</dbReference>
<proteinExistence type="inferred from homology"/>
<dbReference type="PANTHER" id="PTHR43047:SF64">
    <property type="entry name" value="HISTIDINE KINASE CONTAINING CHEY-HOMOLOGOUS RECEIVER DOMAIN AND PAS DOMAIN-RELATED"/>
    <property type="match status" value="1"/>
</dbReference>
<organism evidence="14 15">
    <name type="scientific">Candidatus Olsenella excrementavium</name>
    <dbReference type="NCBI Taxonomy" id="2838709"/>
    <lineage>
        <taxon>Bacteria</taxon>
        <taxon>Bacillati</taxon>
        <taxon>Actinomycetota</taxon>
        <taxon>Coriobacteriia</taxon>
        <taxon>Coriobacteriales</taxon>
        <taxon>Atopobiaceae</taxon>
        <taxon>Olsenella</taxon>
    </lineage>
</organism>
<feature type="domain" description="Response regulatory" evidence="13">
    <location>
        <begin position="609"/>
        <end position="730"/>
    </location>
</feature>
<evidence type="ECO:0000313" key="14">
    <source>
        <dbReference type="EMBL" id="HIY80205.1"/>
    </source>
</evidence>
<evidence type="ECO:0000256" key="3">
    <source>
        <dbReference type="ARBA" id="ARBA00006402"/>
    </source>
</evidence>
<dbReference type="SMART" id="SM00388">
    <property type="entry name" value="HisKA"/>
    <property type="match status" value="1"/>
</dbReference>
<dbReference type="SUPFAM" id="SSF52172">
    <property type="entry name" value="CheY-like"/>
    <property type="match status" value="1"/>
</dbReference>
<dbReference type="EMBL" id="DXCP01000054">
    <property type="protein sequence ID" value="HIY80205.1"/>
    <property type="molecule type" value="Genomic_DNA"/>
</dbReference>
<keyword evidence="11" id="KW-0472">Membrane</keyword>
<dbReference type="Gene3D" id="3.40.50.2300">
    <property type="match status" value="1"/>
</dbReference>
<dbReference type="InterPro" id="IPR003594">
    <property type="entry name" value="HATPase_dom"/>
</dbReference>
<accession>A0A9D2CI26</accession>
<feature type="transmembrane region" description="Helical" evidence="11">
    <location>
        <begin position="308"/>
        <end position="332"/>
    </location>
</feature>
<dbReference type="InterPro" id="IPR005467">
    <property type="entry name" value="His_kinase_dom"/>
</dbReference>
<feature type="modified residue" description="4-aspartylphosphate" evidence="10">
    <location>
        <position position="661"/>
    </location>
</feature>
<keyword evidence="11" id="KW-1133">Transmembrane helix</keyword>
<dbReference type="FunFam" id="3.30.565.10:FF:000010">
    <property type="entry name" value="Sensor histidine kinase RcsC"/>
    <property type="match status" value="1"/>
</dbReference>
<dbReference type="CDD" id="cd16922">
    <property type="entry name" value="HATPase_EvgS-ArcB-TorS-like"/>
    <property type="match status" value="1"/>
</dbReference>
<dbReference type="PROSITE" id="PS50110">
    <property type="entry name" value="RESPONSE_REGULATORY"/>
    <property type="match status" value="1"/>
</dbReference>
<dbReference type="Pfam" id="PF00512">
    <property type="entry name" value="HisKA"/>
    <property type="match status" value="1"/>
</dbReference>
<comment type="subcellular location">
    <subcellularLocation>
        <location evidence="2">Cell membrane</location>
    </subcellularLocation>
</comment>
<comment type="similarity">
    <text evidence="3">In the N-terminal section; belongs to the phytochrome family.</text>
</comment>
<name>A0A9D2CI26_9ACTN</name>
<reference evidence="14" key="2">
    <citation type="submission" date="2021-04" db="EMBL/GenBank/DDBJ databases">
        <authorList>
            <person name="Gilroy R."/>
        </authorList>
    </citation>
    <scope>NUCLEOTIDE SEQUENCE</scope>
    <source>
        <strain evidence="14">ChiHjej10B9-743</strain>
    </source>
</reference>
<keyword evidence="7" id="KW-0418">Kinase</keyword>